<dbReference type="EMBL" id="FOUM01000020">
    <property type="protein sequence ID" value="SFN09971.1"/>
    <property type="molecule type" value="Genomic_DNA"/>
</dbReference>
<evidence type="ECO:0000313" key="2">
    <source>
        <dbReference type="Proteomes" id="UP000183766"/>
    </source>
</evidence>
<protein>
    <submittedName>
        <fullName evidence="1">Uncharacterized protein</fullName>
    </submittedName>
</protein>
<reference evidence="1 2" key="1">
    <citation type="submission" date="2016-10" db="EMBL/GenBank/DDBJ databases">
        <authorList>
            <person name="de Groot N.N."/>
        </authorList>
    </citation>
    <scope>NUCLEOTIDE SEQUENCE [LARGE SCALE GENOMIC DNA]</scope>
    <source>
        <strain evidence="1 2">NLAE-zl-C202</strain>
    </source>
</reference>
<organism evidence="1 2">
    <name type="scientific">Bacteroides xylanisolvens</name>
    <dbReference type="NCBI Taxonomy" id="371601"/>
    <lineage>
        <taxon>Bacteria</taxon>
        <taxon>Pseudomonadati</taxon>
        <taxon>Bacteroidota</taxon>
        <taxon>Bacteroidia</taxon>
        <taxon>Bacteroidales</taxon>
        <taxon>Bacteroidaceae</taxon>
        <taxon>Bacteroides</taxon>
    </lineage>
</organism>
<dbReference type="Proteomes" id="UP000183766">
    <property type="component" value="Unassembled WGS sequence"/>
</dbReference>
<dbReference type="AlphaFoldDB" id="A0A1I4W8H3"/>
<name>A0A1I4W8H3_9BACE</name>
<proteinExistence type="predicted"/>
<sequence length="38" mass="4082">MIIGHGIQVMGTDLIENLSSVPNFYDEDSTATGNDCHS</sequence>
<evidence type="ECO:0000313" key="1">
    <source>
        <dbReference type="EMBL" id="SFN09971.1"/>
    </source>
</evidence>
<gene>
    <name evidence="1" type="ORF">SAMN05216250_12035</name>
</gene>
<accession>A0A1I4W8H3</accession>